<dbReference type="Proteomes" id="UP000320513">
    <property type="component" value="Unassembled WGS sequence"/>
</dbReference>
<dbReference type="EMBL" id="VMQU01000222">
    <property type="protein sequence ID" value="TVS77576.1"/>
    <property type="molecule type" value="Genomic_DNA"/>
</dbReference>
<gene>
    <name evidence="2" type="ORF">FPZ47_26720</name>
</gene>
<evidence type="ECO:0000313" key="3">
    <source>
        <dbReference type="Proteomes" id="UP000320513"/>
    </source>
</evidence>
<accession>A0A557WWD5</accession>
<feature type="non-terminal residue" evidence="2">
    <location>
        <position position="1"/>
    </location>
</feature>
<keyword evidence="3" id="KW-1185">Reference proteome</keyword>
<comment type="caution">
    <text evidence="2">The sequence shown here is derived from an EMBL/GenBank/DDBJ whole genome shotgun (WGS) entry which is preliminary data.</text>
</comment>
<dbReference type="InterPro" id="IPR025668">
    <property type="entry name" value="Tnp_DDE_dom"/>
</dbReference>
<dbReference type="RefSeq" id="WP_210420026.1">
    <property type="nucleotide sequence ID" value="NZ_VMQU01000222.1"/>
</dbReference>
<dbReference type="Pfam" id="PF13701">
    <property type="entry name" value="DDE_Tnp_1_4"/>
    <property type="match status" value="1"/>
</dbReference>
<dbReference type="AlphaFoldDB" id="A0A557WWD5"/>
<evidence type="ECO:0000259" key="1">
    <source>
        <dbReference type="Pfam" id="PF13701"/>
    </source>
</evidence>
<evidence type="ECO:0000313" key="2">
    <source>
        <dbReference type="EMBL" id="TVS77576.1"/>
    </source>
</evidence>
<organism evidence="2 3">
    <name type="scientific">Mycobacterium helveticum</name>
    <dbReference type="NCBI Taxonomy" id="2592811"/>
    <lineage>
        <taxon>Bacteria</taxon>
        <taxon>Bacillati</taxon>
        <taxon>Actinomycetota</taxon>
        <taxon>Actinomycetes</taxon>
        <taxon>Mycobacteriales</taxon>
        <taxon>Mycobacteriaceae</taxon>
        <taxon>Mycobacterium</taxon>
    </lineage>
</organism>
<reference evidence="2 3" key="1">
    <citation type="submission" date="2019-07" db="EMBL/GenBank/DDBJ databases">
        <title>New Mycobacterium species.</title>
        <authorList>
            <person name="Tortoli E."/>
            <person name="Ghielmetti G."/>
            <person name="Friedel U."/>
            <person name="Trovato A."/>
        </authorList>
    </citation>
    <scope>NUCLEOTIDE SEQUENCE [LARGE SCALE GENOMIC DNA]</scope>
    <source>
        <strain evidence="2 3">16-83</strain>
    </source>
</reference>
<feature type="domain" description="Transposase DDE" evidence="1">
    <location>
        <begin position="1"/>
        <end position="66"/>
    </location>
</feature>
<protein>
    <submittedName>
        <fullName evidence="2">IS1380 family transposase</fullName>
    </submittedName>
</protein>
<name>A0A557WWD5_9MYCO</name>
<proteinExistence type="predicted"/>
<sequence length="68" mass="7892">AIDLLCWMRLLLLDGPLAKAEPATLRYRLLHAAARLVKRSRYLILRVPQTWPWAKEFADAINRVRAIP</sequence>